<dbReference type="AlphaFoldDB" id="A0A120IAN0"/>
<protein>
    <submittedName>
        <fullName evidence="1">Uncharacterized protein</fullName>
    </submittedName>
</protein>
<dbReference type="Pfam" id="PF09586">
    <property type="entry name" value="YfhO"/>
    <property type="match status" value="1"/>
</dbReference>
<gene>
    <name evidence="1" type="ORF">AWM75_00570</name>
</gene>
<reference evidence="2" key="2">
    <citation type="submission" date="2016-01" db="EMBL/GenBank/DDBJ databases">
        <title>Six Aerococcus type strain genome sequencing and assembly using PacBio and Illumina Hiseq.</title>
        <authorList>
            <person name="Carkaci D."/>
            <person name="Dargis R."/>
            <person name="Nielsen X.C."/>
            <person name="Skovgaard O."/>
            <person name="Fuursted K."/>
            <person name="Christensen J.J."/>
        </authorList>
    </citation>
    <scope>NUCLEOTIDE SEQUENCE [LARGE SCALE GENOMIC DNA]</scope>
    <source>
        <strain evidence="2">CCUG42038B</strain>
    </source>
</reference>
<dbReference type="Proteomes" id="UP000062260">
    <property type="component" value="Chromosome"/>
</dbReference>
<keyword evidence="2" id="KW-1185">Reference proteome</keyword>
<proteinExistence type="predicted"/>
<name>A0A120IAN0_9LACT</name>
<evidence type="ECO:0000313" key="2">
    <source>
        <dbReference type="Proteomes" id="UP000062260"/>
    </source>
</evidence>
<accession>A0A120IAN0</accession>
<dbReference type="KEGG" id="auh:AWM75_00570"/>
<dbReference type="STRING" id="128944.AWM75_00570"/>
<dbReference type="InterPro" id="IPR018580">
    <property type="entry name" value="Uncharacterised_YfhO"/>
</dbReference>
<reference evidence="1 2" key="1">
    <citation type="journal article" date="2016" name="Genome Announc.">
        <title>Complete Genome Sequences of Aerococcus christensenii CCUG 28831T, Aerococcus sanguinicola CCUG 43001T, Aerococcus urinae CCUG 36881T, Aerococcus urinaeequi CCUG 28094T, Aerococcus urinaehominis CCUG 42038 BT, and Aerococcus viridans CCUG 4311T.</title>
        <authorList>
            <person name="Carkaci D."/>
            <person name="Dargis R."/>
            <person name="Nielsen X.C."/>
            <person name="Skovgaard O."/>
            <person name="Fuursted K."/>
            <person name="Christensen J.J."/>
        </authorList>
    </citation>
    <scope>NUCLEOTIDE SEQUENCE [LARGE SCALE GENOMIC DNA]</scope>
    <source>
        <strain evidence="1 2">CCUG42038B</strain>
    </source>
</reference>
<dbReference type="PANTHER" id="PTHR38454">
    <property type="entry name" value="INTEGRAL MEMBRANE PROTEIN-RELATED"/>
    <property type="match status" value="1"/>
</dbReference>
<dbReference type="OrthoDB" id="9815466at2"/>
<sequence length="875" mass="98063">MNSHLKKYWPLYLAGLLVVLIQSLVYWQLNIVPFGEVTLLTTDLKGQYISFFAYFKNALTGPESLIYSFSKTFAGNMVGLTTYYLLSPLNLIFLAFDLVDFPLAVTLLTLVKMAGLAISMAWLARFFQAPKFGQVLAGLAYAGSAYVAVYQQNIMWLDTLILVPLVIGGLELLMAGHKPWLYLVSLWLVILNSFYMGYMVCLFSLLYFTCSLLTTWFSKKRHQQMVASECRRVIVTYLMSSIAAGLLAGITLIPAILSLNGGKASFQASQLLNFWLLFDPRDLPGQFLPQAYQLGDIKDGGPNIYVFTGMLSLALLGLFNQALARTDKLRFSLMGLFLLVSLALTNLSLIWHGFTPPTWFPHRFSYLLVIIIILLACLQLRHWQVRAGHLLLTSVIVLAIPGMAYLAGWGISHERLCFYWISQGLFLMLLLARIILVNPRQRFILASLILLVASLEIAVNSHASQSQIEYLEQEKYLATIQNYHPAMQALAPSQDDFYRVERDDHFSQNDPLLLNYPGLSHYSSNEQESNLAFMSQLGYTRTRNWAAYMAGSSLAADSFMGRRYLLTINDPASRPLEGLKKSAWPQSQDSLLENPYAFPLAFLAAQSGDNIDLSRVDSNQNQLTPENIWPWQNYLFALTTGHANYYQDLASDDLVYEMDNLTVTDQQGTKLYQKINPDRPASLTIHFPTLAGDQLNYRLLGETGQVWQVFHNGHLALTKTKNMNQVTQTLAVSEQTPAYLTLVPEDEQFQLADIQLASSTTNQLAKMAAYAKSHQLILNELGPTTIKGQLKAGDQPGDLVVTIPYDRGWQAQLDGQDLTAYAYAGHLQAFKVPKQNGHLTMTYRPPGLRLGLVVSLIGLGITAGLFRWTKSKQLS</sequence>
<dbReference type="RefSeq" id="WP_067977235.1">
    <property type="nucleotide sequence ID" value="NZ_CP014163.1"/>
</dbReference>
<dbReference type="EMBL" id="CP014163">
    <property type="protein sequence ID" value="AMB98576.1"/>
    <property type="molecule type" value="Genomic_DNA"/>
</dbReference>
<dbReference type="PANTHER" id="PTHR38454:SF1">
    <property type="entry name" value="INTEGRAL MEMBRANE PROTEIN"/>
    <property type="match status" value="1"/>
</dbReference>
<evidence type="ECO:0000313" key="1">
    <source>
        <dbReference type="EMBL" id="AMB98576.1"/>
    </source>
</evidence>
<organism evidence="1 2">
    <name type="scientific">Aerococcus urinaehominis</name>
    <dbReference type="NCBI Taxonomy" id="128944"/>
    <lineage>
        <taxon>Bacteria</taxon>
        <taxon>Bacillati</taxon>
        <taxon>Bacillota</taxon>
        <taxon>Bacilli</taxon>
        <taxon>Lactobacillales</taxon>
        <taxon>Aerococcaceae</taxon>
        <taxon>Aerococcus</taxon>
    </lineage>
</organism>